<evidence type="ECO:0000313" key="2">
    <source>
        <dbReference type="Proteomes" id="UP001347796"/>
    </source>
</evidence>
<dbReference type="Proteomes" id="UP001347796">
    <property type="component" value="Unassembled WGS sequence"/>
</dbReference>
<comment type="caution">
    <text evidence="1">The sequence shown here is derived from an EMBL/GenBank/DDBJ whole genome shotgun (WGS) entry which is preliminary data.</text>
</comment>
<evidence type="ECO:0000313" key="1">
    <source>
        <dbReference type="EMBL" id="KAK6166003.1"/>
    </source>
</evidence>
<sequence length="133" mass="15353">MIGFSYHGQLCRLLLAVMHFNENTNREQFINQNGEAGWRIVFPKFKKGDYSLKKMLVMPTYAYADTLTTKVIELATDRSMLETQMSDVLPVAPPTLCQEFYRPYKKTALSELKSRFSFGTDHGNPEDNKNNFN</sequence>
<gene>
    <name evidence="1" type="ORF">SNE40_022798</name>
</gene>
<reference evidence="1 2" key="1">
    <citation type="submission" date="2024-01" db="EMBL/GenBank/DDBJ databases">
        <title>The genome of the rayed Mediterranean limpet Patella caerulea (Linnaeus, 1758).</title>
        <authorList>
            <person name="Anh-Thu Weber A."/>
            <person name="Halstead-Nussloch G."/>
        </authorList>
    </citation>
    <scope>NUCLEOTIDE SEQUENCE [LARGE SCALE GENOMIC DNA]</scope>
    <source>
        <strain evidence="1">AATW-2023a</strain>
        <tissue evidence="1">Whole specimen</tissue>
    </source>
</reference>
<name>A0AAN8G642_PATCE</name>
<dbReference type="EMBL" id="JAZGQO010000021">
    <property type="protein sequence ID" value="KAK6166003.1"/>
    <property type="molecule type" value="Genomic_DNA"/>
</dbReference>
<protein>
    <submittedName>
        <fullName evidence="1">Uncharacterized protein</fullName>
    </submittedName>
</protein>
<accession>A0AAN8G642</accession>
<proteinExistence type="predicted"/>
<keyword evidence="2" id="KW-1185">Reference proteome</keyword>
<organism evidence="1 2">
    <name type="scientific">Patella caerulea</name>
    <name type="common">Rayed Mediterranean limpet</name>
    <dbReference type="NCBI Taxonomy" id="87958"/>
    <lineage>
        <taxon>Eukaryota</taxon>
        <taxon>Metazoa</taxon>
        <taxon>Spiralia</taxon>
        <taxon>Lophotrochozoa</taxon>
        <taxon>Mollusca</taxon>
        <taxon>Gastropoda</taxon>
        <taxon>Patellogastropoda</taxon>
        <taxon>Patelloidea</taxon>
        <taxon>Patellidae</taxon>
        <taxon>Patella</taxon>
    </lineage>
</organism>
<dbReference type="AlphaFoldDB" id="A0AAN8G642"/>